<protein>
    <submittedName>
        <fullName evidence="4">SDR family NAD(P)-dependent oxidoreductase</fullName>
    </submittedName>
</protein>
<dbReference type="Pfam" id="PF00106">
    <property type="entry name" value="adh_short"/>
    <property type="match status" value="1"/>
</dbReference>
<evidence type="ECO:0000256" key="2">
    <source>
        <dbReference type="ARBA" id="ARBA00023002"/>
    </source>
</evidence>
<dbReference type="EMBL" id="JAVREJ010000035">
    <property type="protein sequence ID" value="MDT0353535.1"/>
    <property type="molecule type" value="Genomic_DNA"/>
</dbReference>
<evidence type="ECO:0000313" key="5">
    <source>
        <dbReference type="Proteomes" id="UP001183202"/>
    </source>
</evidence>
<dbReference type="PROSITE" id="PS00061">
    <property type="entry name" value="ADH_SHORT"/>
    <property type="match status" value="1"/>
</dbReference>
<evidence type="ECO:0000256" key="1">
    <source>
        <dbReference type="ARBA" id="ARBA00006484"/>
    </source>
</evidence>
<proteinExistence type="inferred from homology"/>
<name>A0ABU2NHU6_9PSEU</name>
<feature type="region of interest" description="Disordered" evidence="3">
    <location>
        <begin position="225"/>
        <end position="247"/>
    </location>
</feature>
<accession>A0ABU2NHU6</accession>
<dbReference type="InterPro" id="IPR036291">
    <property type="entry name" value="NAD(P)-bd_dom_sf"/>
</dbReference>
<dbReference type="CDD" id="cd05233">
    <property type="entry name" value="SDR_c"/>
    <property type="match status" value="1"/>
</dbReference>
<sequence length="247" mass="24788">MTSNSTGFPAAVVTGAASGIGRALATRLAAAGTRVVVADVDAAALADLATELDATGVPTDVADPQAMEELAAAAPDARLVCLNAGIVGSALGAPWEVDPHDWDTVFAVNVGGVVNGLRVFVPRLLASDRPGHVLITASLAGLATFAGGGAYGASKHAVVAVAEQAALALAGSQIGVTVLCPALVRTAISPVGVDPADVADEALAAVEQGRFVVMPHEWRRSVLDRAEHLTSGRAPTPPTPSGDEGWR</sequence>
<dbReference type="PANTHER" id="PTHR43391:SF26">
    <property type="entry name" value="BLL7251 PROTEIN"/>
    <property type="match status" value="1"/>
</dbReference>
<dbReference type="InterPro" id="IPR020904">
    <property type="entry name" value="Sc_DH/Rdtase_CS"/>
</dbReference>
<dbReference type="InterPro" id="IPR002347">
    <property type="entry name" value="SDR_fam"/>
</dbReference>
<dbReference type="Proteomes" id="UP001183202">
    <property type="component" value="Unassembled WGS sequence"/>
</dbReference>
<comment type="caution">
    <text evidence="4">The sequence shown here is derived from an EMBL/GenBank/DDBJ whole genome shotgun (WGS) entry which is preliminary data.</text>
</comment>
<keyword evidence="5" id="KW-1185">Reference proteome</keyword>
<evidence type="ECO:0000256" key="3">
    <source>
        <dbReference type="SAM" id="MobiDB-lite"/>
    </source>
</evidence>
<dbReference type="PRINTS" id="PR00081">
    <property type="entry name" value="GDHRDH"/>
</dbReference>
<reference evidence="5" key="1">
    <citation type="submission" date="2023-07" db="EMBL/GenBank/DDBJ databases">
        <title>30 novel species of actinomycetes from the DSMZ collection.</title>
        <authorList>
            <person name="Nouioui I."/>
        </authorList>
    </citation>
    <scope>NUCLEOTIDE SEQUENCE [LARGE SCALE GENOMIC DNA]</scope>
    <source>
        <strain evidence="5">DSM 45834</strain>
    </source>
</reference>
<keyword evidence="2" id="KW-0560">Oxidoreductase</keyword>
<comment type="similarity">
    <text evidence="1">Belongs to the short-chain dehydrogenases/reductases (SDR) family.</text>
</comment>
<dbReference type="Gene3D" id="3.40.50.720">
    <property type="entry name" value="NAD(P)-binding Rossmann-like Domain"/>
    <property type="match status" value="1"/>
</dbReference>
<evidence type="ECO:0000313" key="4">
    <source>
        <dbReference type="EMBL" id="MDT0353535.1"/>
    </source>
</evidence>
<dbReference type="PANTHER" id="PTHR43391">
    <property type="entry name" value="RETINOL DEHYDROGENASE-RELATED"/>
    <property type="match status" value="1"/>
</dbReference>
<gene>
    <name evidence="4" type="ORF">RM445_28985</name>
</gene>
<organism evidence="4 5">
    <name type="scientific">Pseudonocardia charpentierae</name>
    <dbReference type="NCBI Taxonomy" id="3075545"/>
    <lineage>
        <taxon>Bacteria</taxon>
        <taxon>Bacillati</taxon>
        <taxon>Actinomycetota</taxon>
        <taxon>Actinomycetes</taxon>
        <taxon>Pseudonocardiales</taxon>
        <taxon>Pseudonocardiaceae</taxon>
        <taxon>Pseudonocardia</taxon>
    </lineage>
</organism>
<dbReference type="RefSeq" id="WP_311560046.1">
    <property type="nucleotide sequence ID" value="NZ_JAVREJ010000035.1"/>
</dbReference>
<dbReference type="SUPFAM" id="SSF51735">
    <property type="entry name" value="NAD(P)-binding Rossmann-fold domains"/>
    <property type="match status" value="1"/>
</dbReference>